<keyword evidence="1" id="KW-0812">Transmembrane</keyword>
<evidence type="ECO:0000313" key="2">
    <source>
        <dbReference type="EMBL" id="MDO7924264.1"/>
    </source>
</evidence>
<evidence type="ECO:0000313" key="3">
    <source>
        <dbReference type="Proteomes" id="UP001176432"/>
    </source>
</evidence>
<keyword evidence="1" id="KW-0472">Membrane</keyword>
<proteinExistence type="predicted"/>
<feature type="transmembrane region" description="Helical" evidence="1">
    <location>
        <begin position="6"/>
        <end position="23"/>
    </location>
</feature>
<dbReference type="AlphaFoldDB" id="A0AAW7ZX35"/>
<comment type="caution">
    <text evidence="2">The sequence shown here is derived from an EMBL/GenBank/DDBJ whole genome shotgun (WGS) entry which is preliminary data.</text>
</comment>
<organism evidence="2 3">
    <name type="scientific">Enterobacter asburiae</name>
    <dbReference type="NCBI Taxonomy" id="61645"/>
    <lineage>
        <taxon>Bacteria</taxon>
        <taxon>Pseudomonadati</taxon>
        <taxon>Pseudomonadota</taxon>
        <taxon>Gammaproteobacteria</taxon>
        <taxon>Enterobacterales</taxon>
        <taxon>Enterobacteriaceae</taxon>
        <taxon>Enterobacter</taxon>
        <taxon>Enterobacter cloacae complex</taxon>
    </lineage>
</organism>
<dbReference type="RefSeq" id="WP_023294018.1">
    <property type="nucleotide sequence ID" value="NZ_CP083834.1"/>
</dbReference>
<accession>A0AAW7ZX35</accession>
<gene>
    <name evidence="2" type="ORF">Q5934_22765</name>
</gene>
<protein>
    <submittedName>
        <fullName evidence="2">Uncharacterized protein</fullName>
    </submittedName>
</protein>
<dbReference type="Proteomes" id="UP001176432">
    <property type="component" value="Unassembled WGS sequence"/>
</dbReference>
<reference evidence="2" key="1">
    <citation type="submission" date="2023-07" db="EMBL/GenBank/DDBJ databases">
        <title>Isolates cultured from stool samples of acute diarrhea patients.</title>
        <authorList>
            <person name="Jiang S."/>
        </authorList>
    </citation>
    <scope>NUCLEOTIDE SEQUENCE</scope>
    <source>
        <strain evidence="2">L4424</strain>
    </source>
</reference>
<evidence type="ECO:0000256" key="1">
    <source>
        <dbReference type="SAM" id="Phobius"/>
    </source>
</evidence>
<dbReference type="EMBL" id="JAUPXB010000001">
    <property type="protein sequence ID" value="MDO7924264.1"/>
    <property type="molecule type" value="Genomic_DNA"/>
</dbReference>
<keyword evidence="1" id="KW-1133">Transmembrane helix</keyword>
<name>A0AAW7ZX35_ENTAS</name>
<sequence>MNNTIVASAIIGVSMIFSGLIISDNISFKDQHVIPLAGGAVKLGDIYKEEKLISAKLIFKQGEQVLVSQGNPDDFNSEVDDKIAEILKELNAGKAKNDERITPETLSVLDDAKLELVSAVRYNSEHQPMFTLTLEKKVIPMVKGSYIKDFSLKNIKQFVESQQQAYSQSLFITK</sequence>